<proteinExistence type="predicted"/>
<dbReference type="Proteomes" id="UP001590951">
    <property type="component" value="Unassembled WGS sequence"/>
</dbReference>
<sequence>MLVLPAGDDELEPQAHALELEAVCKDGQMDVKRTVVKGTLHHEFVAKPQGRAAVVEYLKQIEEQA</sequence>
<comment type="caution">
    <text evidence="1">The sequence shown here is derived from an EMBL/GenBank/DDBJ whole genome shotgun (WGS) entry which is preliminary data.</text>
</comment>
<dbReference type="EMBL" id="JBHFEH010000007">
    <property type="protein sequence ID" value="KAL2056655.1"/>
    <property type="molecule type" value="Genomic_DNA"/>
</dbReference>
<gene>
    <name evidence="1" type="ORF">ABVK25_003049</name>
</gene>
<keyword evidence="2" id="KW-1185">Reference proteome</keyword>
<name>A0ABR4BG71_9LECA</name>
<evidence type="ECO:0000313" key="2">
    <source>
        <dbReference type="Proteomes" id="UP001590951"/>
    </source>
</evidence>
<accession>A0ABR4BG71</accession>
<reference evidence="1 2" key="1">
    <citation type="submission" date="2024-09" db="EMBL/GenBank/DDBJ databases">
        <title>Rethinking Asexuality: The Enigmatic Case of Functional Sexual Genes in Lepraria (Stereocaulaceae).</title>
        <authorList>
            <person name="Doellman M."/>
            <person name="Sun Y."/>
            <person name="Barcenas-Pena A."/>
            <person name="Lumbsch H.T."/>
            <person name="Grewe F."/>
        </authorList>
    </citation>
    <scope>NUCLEOTIDE SEQUENCE [LARGE SCALE GENOMIC DNA]</scope>
    <source>
        <strain evidence="1 2">Grewe 0041</strain>
    </source>
</reference>
<organism evidence="1 2">
    <name type="scientific">Lepraria finkii</name>
    <dbReference type="NCBI Taxonomy" id="1340010"/>
    <lineage>
        <taxon>Eukaryota</taxon>
        <taxon>Fungi</taxon>
        <taxon>Dikarya</taxon>
        <taxon>Ascomycota</taxon>
        <taxon>Pezizomycotina</taxon>
        <taxon>Lecanoromycetes</taxon>
        <taxon>OSLEUM clade</taxon>
        <taxon>Lecanoromycetidae</taxon>
        <taxon>Lecanorales</taxon>
        <taxon>Lecanorineae</taxon>
        <taxon>Stereocaulaceae</taxon>
        <taxon>Lepraria</taxon>
    </lineage>
</organism>
<protein>
    <submittedName>
        <fullName evidence="1">Uncharacterized protein</fullName>
    </submittedName>
</protein>
<evidence type="ECO:0000313" key="1">
    <source>
        <dbReference type="EMBL" id="KAL2056655.1"/>
    </source>
</evidence>